<proteinExistence type="inferred from homology"/>
<evidence type="ECO:0000256" key="2">
    <source>
        <dbReference type="ARBA" id="ARBA00022448"/>
    </source>
</evidence>
<dbReference type="EMBL" id="VULT01000010">
    <property type="protein sequence ID" value="MSS17580.1"/>
    <property type="molecule type" value="Genomic_DNA"/>
</dbReference>
<evidence type="ECO:0000256" key="6">
    <source>
        <dbReference type="ARBA" id="ARBA00023077"/>
    </source>
</evidence>
<keyword evidence="2 10" id="KW-0813">Transport</keyword>
<evidence type="ECO:0000256" key="5">
    <source>
        <dbReference type="ARBA" id="ARBA00022729"/>
    </source>
</evidence>
<dbReference type="PANTHER" id="PTHR30069:SF29">
    <property type="entry name" value="HEMOGLOBIN AND HEMOGLOBIN-HAPTOGLOBIN-BINDING PROTEIN 1-RELATED"/>
    <property type="match status" value="1"/>
</dbReference>
<dbReference type="Gene3D" id="2.40.170.20">
    <property type="entry name" value="TonB-dependent receptor, beta-barrel domain"/>
    <property type="match status" value="1"/>
</dbReference>
<evidence type="ECO:0000256" key="1">
    <source>
        <dbReference type="ARBA" id="ARBA00004571"/>
    </source>
</evidence>
<sequence length="617" mass="67742">MIKQILLATALMGAASTLFAQTDSVRLSDVVVTGTRYRSDIRHLPLDVSVIGHSQLTASYQPSVLPTLSQQVPGLFVTTRGILGYGLSTGAAGTIKMRGVGGSADLLVLIDGLPQYAGLYGHPLADTYQTMMADRVEIVGGPASAIYGSNAMGGVVNIVTRRMESNGVQTDINLQGGSYGTFIGTATNRVRQGRFSSIAALNYERTDGHRANSAFSQTSGFLKLGYDLSRYWQIDGTANIAYQESSNPGPITAPLIDNDMLITRGMTALSLTNDYGRVSGAVRTFYNWGHHHINDGHAAARPAQAAYYIHNDRMGGVSAYESFAPFSTTRITLGFDYQHFGGHAWQKAIADGSRTDLANRTVNEVAGYADIRQELLSWLTADVALRLDHHSVSGSEWVPQGGLTARLPHNMELKAIVGKGFRNPTLRELYMFRPANADLAPERLWNYELSMRQRLLNGRLGYGLNVFYLNADNLITTQMVDGRPLNVNTGNTENSGFEFLAFYKPMRHLQLDANYSFLHTSRTLTAAPKHKLYLGTDWQPGRFTLHSGLQWIDGLHTADNNPTTENFWLWDLSASLHVSRALKFFVHGENLLAQHYEVNAGFPMPRATVMAGVEVQL</sequence>
<dbReference type="Pfam" id="PF07715">
    <property type="entry name" value="Plug"/>
    <property type="match status" value="1"/>
</dbReference>
<keyword evidence="7 10" id="KW-0472">Membrane</keyword>
<dbReference type="AlphaFoldDB" id="A0A6L5XB47"/>
<keyword evidence="6 11" id="KW-0798">TonB box</keyword>
<evidence type="ECO:0000259" key="14">
    <source>
        <dbReference type="Pfam" id="PF07715"/>
    </source>
</evidence>
<dbReference type="Gene3D" id="2.170.130.10">
    <property type="entry name" value="TonB-dependent receptor, plug domain"/>
    <property type="match status" value="1"/>
</dbReference>
<dbReference type="PANTHER" id="PTHR30069">
    <property type="entry name" value="TONB-DEPENDENT OUTER MEMBRANE RECEPTOR"/>
    <property type="match status" value="1"/>
</dbReference>
<dbReference type="Proteomes" id="UP000483362">
    <property type="component" value="Unassembled WGS sequence"/>
</dbReference>
<evidence type="ECO:0000256" key="10">
    <source>
        <dbReference type="PROSITE-ProRule" id="PRU01360"/>
    </source>
</evidence>
<evidence type="ECO:0000313" key="16">
    <source>
        <dbReference type="Proteomes" id="UP000483362"/>
    </source>
</evidence>
<feature type="domain" description="TonB-dependent receptor-like beta-barrel" evidence="13">
    <location>
        <begin position="210"/>
        <end position="591"/>
    </location>
</feature>
<dbReference type="InterPro" id="IPR037066">
    <property type="entry name" value="Plug_dom_sf"/>
</dbReference>
<dbReference type="PROSITE" id="PS52016">
    <property type="entry name" value="TONB_DEPENDENT_REC_3"/>
    <property type="match status" value="1"/>
</dbReference>
<dbReference type="CDD" id="cd01347">
    <property type="entry name" value="ligand_gated_channel"/>
    <property type="match status" value="1"/>
</dbReference>
<feature type="signal peptide" evidence="12">
    <location>
        <begin position="1"/>
        <end position="20"/>
    </location>
</feature>
<evidence type="ECO:0000256" key="3">
    <source>
        <dbReference type="ARBA" id="ARBA00022452"/>
    </source>
</evidence>
<evidence type="ECO:0000259" key="13">
    <source>
        <dbReference type="Pfam" id="PF00593"/>
    </source>
</evidence>
<evidence type="ECO:0000256" key="12">
    <source>
        <dbReference type="SAM" id="SignalP"/>
    </source>
</evidence>
<dbReference type="GO" id="GO:0009279">
    <property type="term" value="C:cell outer membrane"/>
    <property type="evidence" value="ECO:0007669"/>
    <property type="project" value="UniProtKB-SubCell"/>
</dbReference>
<name>A0A6L5XB47_9BACT</name>
<keyword evidence="8 15" id="KW-0675">Receptor</keyword>
<dbReference type="GO" id="GO:0044718">
    <property type="term" value="P:siderophore transmembrane transport"/>
    <property type="evidence" value="ECO:0007669"/>
    <property type="project" value="TreeGrafter"/>
</dbReference>
<dbReference type="SUPFAM" id="SSF56935">
    <property type="entry name" value="Porins"/>
    <property type="match status" value="1"/>
</dbReference>
<dbReference type="GO" id="GO:0015344">
    <property type="term" value="F:siderophore uptake transmembrane transporter activity"/>
    <property type="evidence" value="ECO:0007669"/>
    <property type="project" value="TreeGrafter"/>
</dbReference>
<comment type="subcellular location">
    <subcellularLocation>
        <location evidence="1 10">Cell outer membrane</location>
        <topology evidence="1 10">Multi-pass membrane protein</topology>
    </subcellularLocation>
</comment>
<reference evidence="15 16" key="1">
    <citation type="submission" date="2019-08" db="EMBL/GenBank/DDBJ databases">
        <title>In-depth cultivation of the pig gut microbiome towards novel bacterial diversity and tailored functional studies.</title>
        <authorList>
            <person name="Wylensek D."/>
            <person name="Hitch T.C.A."/>
            <person name="Clavel T."/>
        </authorList>
    </citation>
    <scope>NUCLEOTIDE SEQUENCE [LARGE SCALE GENOMIC DNA]</scope>
    <source>
        <strain evidence="15 16">Oil-RF-744-WCA-WT-10</strain>
    </source>
</reference>
<dbReference type="Pfam" id="PF00593">
    <property type="entry name" value="TonB_dep_Rec_b-barrel"/>
    <property type="match status" value="1"/>
</dbReference>
<evidence type="ECO:0000313" key="15">
    <source>
        <dbReference type="EMBL" id="MSS17580.1"/>
    </source>
</evidence>
<organism evidence="15 16">
    <name type="scientific">Sodaliphilus pleomorphus</name>
    <dbReference type="NCBI Taxonomy" id="2606626"/>
    <lineage>
        <taxon>Bacteria</taxon>
        <taxon>Pseudomonadati</taxon>
        <taxon>Bacteroidota</taxon>
        <taxon>Bacteroidia</taxon>
        <taxon>Bacteroidales</taxon>
        <taxon>Muribaculaceae</taxon>
        <taxon>Sodaliphilus</taxon>
    </lineage>
</organism>
<dbReference type="InterPro" id="IPR036942">
    <property type="entry name" value="Beta-barrel_TonB_sf"/>
</dbReference>
<keyword evidence="3 10" id="KW-1134">Transmembrane beta strand</keyword>
<evidence type="ECO:0000256" key="11">
    <source>
        <dbReference type="RuleBase" id="RU003357"/>
    </source>
</evidence>
<dbReference type="InterPro" id="IPR000531">
    <property type="entry name" value="Beta-barrel_TonB"/>
</dbReference>
<keyword evidence="5 12" id="KW-0732">Signal</keyword>
<comment type="similarity">
    <text evidence="10 11">Belongs to the TonB-dependent receptor family.</text>
</comment>
<protein>
    <submittedName>
        <fullName evidence="15">TonB-dependent receptor</fullName>
    </submittedName>
</protein>
<dbReference type="InterPro" id="IPR039426">
    <property type="entry name" value="TonB-dep_rcpt-like"/>
</dbReference>
<evidence type="ECO:0000256" key="9">
    <source>
        <dbReference type="ARBA" id="ARBA00023237"/>
    </source>
</evidence>
<gene>
    <name evidence="15" type="ORF">FYJ29_07395</name>
</gene>
<evidence type="ECO:0000256" key="7">
    <source>
        <dbReference type="ARBA" id="ARBA00023136"/>
    </source>
</evidence>
<keyword evidence="16" id="KW-1185">Reference proteome</keyword>
<accession>A0A6L5XB47</accession>
<dbReference type="RefSeq" id="WP_154328581.1">
    <property type="nucleotide sequence ID" value="NZ_CP045696.1"/>
</dbReference>
<keyword evidence="9 10" id="KW-0998">Cell outer membrane</keyword>
<keyword evidence="4 10" id="KW-0812">Transmembrane</keyword>
<feature type="domain" description="TonB-dependent receptor plug" evidence="14">
    <location>
        <begin position="41"/>
        <end position="155"/>
    </location>
</feature>
<dbReference type="InterPro" id="IPR012910">
    <property type="entry name" value="Plug_dom"/>
</dbReference>
<feature type="chain" id="PRO_5026715244" evidence="12">
    <location>
        <begin position="21"/>
        <end position="617"/>
    </location>
</feature>
<evidence type="ECO:0000256" key="4">
    <source>
        <dbReference type="ARBA" id="ARBA00022692"/>
    </source>
</evidence>
<evidence type="ECO:0000256" key="8">
    <source>
        <dbReference type="ARBA" id="ARBA00023170"/>
    </source>
</evidence>
<comment type="caution">
    <text evidence="15">The sequence shown here is derived from an EMBL/GenBank/DDBJ whole genome shotgun (WGS) entry which is preliminary data.</text>
</comment>